<feature type="domain" description="Acyltransferase 3" evidence="2">
    <location>
        <begin position="9"/>
        <end position="324"/>
    </location>
</feature>
<name>A0A5Q2QAQ7_9GAMM</name>
<dbReference type="GO" id="GO:0016020">
    <property type="term" value="C:membrane"/>
    <property type="evidence" value="ECO:0007669"/>
    <property type="project" value="TreeGrafter"/>
</dbReference>
<dbReference type="InterPro" id="IPR002656">
    <property type="entry name" value="Acyl_transf_3_dom"/>
</dbReference>
<dbReference type="OrthoDB" id="9767863at2"/>
<dbReference type="PANTHER" id="PTHR23028">
    <property type="entry name" value="ACETYLTRANSFERASE"/>
    <property type="match status" value="1"/>
</dbReference>
<dbReference type="GO" id="GO:0016747">
    <property type="term" value="F:acyltransferase activity, transferring groups other than amino-acyl groups"/>
    <property type="evidence" value="ECO:0007669"/>
    <property type="project" value="InterPro"/>
</dbReference>
<keyword evidence="1" id="KW-0472">Membrane</keyword>
<dbReference type="Pfam" id="PF01757">
    <property type="entry name" value="Acyl_transf_3"/>
    <property type="match status" value="1"/>
</dbReference>
<feature type="transmembrane region" description="Helical" evidence="1">
    <location>
        <begin position="161"/>
        <end position="178"/>
    </location>
</feature>
<organism evidence="3 4">
    <name type="scientific">Litorivicinus lipolyticus</name>
    <dbReference type="NCBI Taxonomy" id="418701"/>
    <lineage>
        <taxon>Bacteria</taxon>
        <taxon>Pseudomonadati</taxon>
        <taxon>Pseudomonadota</taxon>
        <taxon>Gammaproteobacteria</taxon>
        <taxon>Oceanospirillales</taxon>
        <taxon>Litorivicinaceae</taxon>
        <taxon>Litorivicinus</taxon>
    </lineage>
</organism>
<feature type="transmembrane region" description="Helical" evidence="1">
    <location>
        <begin position="43"/>
        <end position="63"/>
    </location>
</feature>
<feature type="transmembrane region" description="Helical" evidence="1">
    <location>
        <begin position="184"/>
        <end position="206"/>
    </location>
</feature>
<dbReference type="RefSeq" id="WP_153713628.1">
    <property type="nucleotide sequence ID" value="NZ_CP045871.1"/>
</dbReference>
<dbReference type="AlphaFoldDB" id="A0A5Q2QAQ7"/>
<dbReference type="KEGG" id="llp:GH975_05860"/>
<reference evidence="3 4" key="1">
    <citation type="submission" date="2019-11" db="EMBL/GenBank/DDBJ databases">
        <authorList>
            <person name="Khan S.A."/>
            <person name="Jeon C.O."/>
            <person name="Chun B.H."/>
        </authorList>
    </citation>
    <scope>NUCLEOTIDE SEQUENCE [LARGE SCALE GENOMIC DNA]</scope>
    <source>
        <strain evidence="3 4">IMCC 1097</strain>
    </source>
</reference>
<keyword evidence="3" id="KW-0012">Acyltransferase</keyword>
<feature type="transmembrane region" description="Helical" evidence="1">
    <location>
        <begin position="242"/>
        <end position="261"/>
    </location>
</feature>
<keyword evidence="4" id="KW-1185">Reference proteome</keyword>
<dbReference type="EMBL" id="CP045871">
    <property type="protein sequence ID" value="QGG80124.1"/>
    <property type="molecule type" value="Genomic_DNA"/>
</dbReference>
<keyword evidence="3" id="KW-0808">Transferase</keyword>
<protein>
    <submittedName>
        <fullName evidence="3">Acyltransferase family protein</fullName>
    </submittedName>
</protein>
<feature type="transmembrane region" description="Helical" evidence="1">
    <location>
        <begin position="311"/>
        <end position="333"/>
    </location>
</feature>
<accession>A0A5Q2QAQ7</accession>
<dbReference type="Proteomes" id="UP000388235">
    <property type="component" value="Chromosome"/>
</dbReference>
<feature type="transmembrane region" description="Helical" evidence="1">
    <location>
        <begin position="218"/>
        <end position="236"/>
    </location>
</feature>
<keyword evidence="1" id="KW-1133">Transmembrane helix</keyword>
<feature type="transmembrane region" description="Helical" evidence="1">
    <location>
        <begin position="12"/>
        <end position="31"/>
    </location>
</feature>
<sequence length="346" mass="38551">MASQPQTLASLQYLRAIAAMMVVYHHAIGQIDAYGAQLSDYRIGPSGVDLFFVLSGFIMYYITDLRPQPALQFLKNRLIRVAPIYWLVTLVVCALVWLVPTLFKTTQIDATTIAMSLLFIPHYSLAFPGQISPILVPGWTLNYEMFFYALFALALLTRSRAFIIAGIIISLVLLGRVSHSTHAVVVTFTHNVMLEFLFGVLIGKWFLRKDSMIGTPTVAWAMIGAGALGMALLPQLDGINDLRFVARGIPAALIVLGVLALERTRPVRFMRLPLLLGNASYSLYLTHILALGLYRELWRLIVTPTDSTVQALLFILTASVFCTAVGIASYRMLERPMDRWLRGRPS</sequence>
<dbReference type="PANTHER" id="PTHR23028:SF131">
    <property type="entry name" value="BLR2367 PROTEIN"/>
    <property type="match status" value="1"/>
</dbReference>
<dbReference type="GO" id="GO:0000271">
    <property type="term" value="P:polysaccharide biosynthetic process"/>
    <property type="evidence" value="ECO:0007669"/>
    <property type="project" value="TreeGrafter"/>
</dbReference>
<gene>
    <name evidence="3" type="ORF">GH975_05860</name>
</gene>
<feature type="transmembrane region" description="Helical" evidence="1">
    <location>
        <begin position="83"/>
        <end position="103"/>
    </location>
</feature>
<dbReference type="InterPro" id="IPR050879">
    <property type="entry name" value="Acyltransferase_3"/>
</dbReference>
<evidence type="ECO:0000256" key="1">
    <source>
        <dbReference type="SAM" id="Phobius"/>
    </source>
</evidence>
<keyword evidence="1" id="KW-0812">Transmembrane</keyword>
<evidence type="ECO:0000313" key="3">
    <source>
        <dbReference type="EMBL" id="QGG80124.1"/>
    </source>
</evidence>
<feature type="transmembrane region" description="Helical" evidence="1">
    <location>
        <begin position="134"/>
        <end position="156"/>
    </location>
</feature>
<evidence type="ECO:0000313" key="4">
    <source>
        <dbReference type="Proteomes" id="UP000388235"/>
    </source>
</evidence>
<feature type="transmembrane region" description="Helical" evidence="1">
    <location>
        <begin position="273"/>
        <end position="291"/>
    </location>
</feature>
<proteinExistence type="predicted"/>
<evidence type="ECO:0000259" key="2">
    <source>
        <dbReference type="Pfam" id="PF01757"/>
    </source>
</evidence>